<gene>
    <name evidence="1" type="ORF">Patl1_11994</name>
</gene>
<proteinExistence type="predicted"/>
<name>A0ACC1A923_9ROSI</name>
<evidence type="ECO:0000313" key="2">
    <source>
        <dbReference type="Proteomes" id="UP001164250"/>
    </source>
</evidence>
<sequence length="85" mass="9445">MVATMAEDTEHPTRDIPIGLVGSMSMIIVIYCLMALALTMIVKYTQIDVNVAYSVTFEQIGMTWIKYLMSVSLAISLPPTTKKLM</sequence>
<organism evidence="1 2">
    <name type="scientific">Pistacia atlantica</name>
    <dbReference type="NCBI Taxonomy" id="434234"/>
    <lineage>
        <taxon>Eukaryota</taxon>
        <taxon>Viridiplantae</taxon>
        <taxon>Streptophyta</taxon>
        <taxon>Embryophyta</taxon>
        <taxon>Tracheophyta</taxon>
        <taxon>Spermatophyta</taxon>
        <taxon>Magnoliopsida</taxon>
        <taxon>eudicotyledons</taxon>
        <taxon>Gunneridae</taxon>
        <taxon>Pentapetalae</taxon>
        <taxon>rosids</taxon>
        <taxon>malvids</taxon>
        <taxon>Sapindales</taxon>
        <taxon>Anacardiaceae</taxon>
        <taxon>Pistacia</taxon>
    </lineage>
</organism>
<protein>
    <submittedName>
        <fullName evidence="1">Uncharacterized protein</fullName>
    </submittedName>
</protein>
<evidence type="ECO:0000313" key="1">
    <source>
        <dbReference type="EMBL" id="KAJ0082513.1"/>
    </source>
</evidence>
<comment type="caution">
    <text evidence="1">The sequence shown here is derived from an EMBL/GenBank/DDBJ whole genome shotgun (WGS) entry which is preliminary data.</text>
</comment>
<dbReference type="Proteomes" id="UP001164250">
    <property type="component" value="Chromosome 12"/>
</dbReference>
<keyword evidence="2" id="KW-1185">Reference proteome</keyword>
<dbReference type="EMBL" id="CM047908">
    <property type="protein sequence ID" value="KAJ0082513.1"/>
    <property type="molecule type" value="Genomic_DNA"/>
</dbReference>
<reference evidence="2" key="1">
    <citation type="journal article" date="2023" name="G3 (Bethesda)">
        <title>Genome assembly and association tests identify interacting loci associated with vigor, precocity, and sex in interspecific pistachio rootstocks.</title>
        <authorList>
            <person name="Palmer W."/>
            <person name="Jacygrad E."/>
            <person name="Sagayaradj S."/>
            <person name="Cavanaugh K."/>
            <person name="Han R."/>
            <person name="Bertier L."/>
            <person name="Beede B."/>
            <person name="Kafkas S."/>
            <person name="Golino D."/>
            <person name="Preece J."/>
            <person name="Michelmore R."/>
        </authorList>
    </citation>
    <scope>NUCLEOTIDE SEQUENCE [LARGE SCALE GENOMIC DNA]</scope>
</reference>
<accession>A0ACC1A923</accession>